<dbReference type="GO" id="GO:0009253">
    <property type="term" value="P:peptidoglycan catabolic process"/>
    <property type="evidence" value="ECO:0007669"/>
    <property type="project" value="InterPro"/>
</dbReference>
<dbReference type="SUPFAM" id="SSF53187">
    <property type="entry name" value="Zn-dependent exopeptidases"/>
    <property type="match status" value="1"/>
</dbReference>
<dbReference type="Pfam" id="PF11741">
    <property type="entry name" value="AMIN"/>
    <property type="match status" value="2"/>
</dbReference>
<dbReference type="SMART" id="SM00646">
    <property type="entry name" value="Ami_3"/>
    <property type="match status" value="1"/>
</dbReference>
<dbReference type="GO" id="GO:0008745">
    <property type="term" value="F:N-acetylmuramoyl-L-alanine amidase activity"/>
    <property type="evidence" value="ECO:0007669"/>
    <property type="project" value="InterPro"/>
</dbReference>
<evidence type="ECO:0000313" key="4">
    <source>
        <dbReference type="EMBL" id="HIS36621.1"/>
    </source>
</evidence>
<dbReference type="GO" id="GO:0030288">
    <property type="term" value="C:outer membrane-bounded periplasmic space"/>
    <property type="evidence" value="ECO:0007669"/>
    <property type="project" value="TreeGrafter"/>
</dbReference>
<keyword evidence="2" id="KW-0732">Signal</keyword>
<gene>
    <name evidence="4" type="ORF">IAC10_08340</name>
</gene>
<protein>
    <submittedName>
        <fullName evidence="4">N-acetylmuramoyl-L-alanine amidase</fullName>
    </submittedName>
</protein>
<dbReference type="Gene3D" id="3.40.630.40">
    <property type="entry name" value="Zn-dependent exopeptidases"/>
    <property type="match status" value="1"/>
</dbReference>
<evidence type="ECO:0000256" key="2">
    <source>
        <dbReference type="SAM" id="SignalP"/>
    </source>
</evidence>
<dbReference type="CDD" id="cd02696">
    <property type="entry name" value="MurNAc-LAA"/>
    <property type="match status" value="1"/>
</dbReference>
<reference evidence="4" key="1">
    <citation type="submission" date="2020-10" db="EMBL/GenBank/DDBJ databases">
        <authorList>
            <person name="Gilroy R."/>
        </authorList>
    </citation>
    <scope>NUCLEOTIDE SEQUENCE</scope>
    <source>
        <strain evidence="4">6276</strain>
    </source>
</reference>
<dbReference type="EMBL" id="DVIU01000165">
    <property type="protein sequence ID" value="HIS36621.1"/>
    <property type="molecule type" value="Genomic_DNA"/>
</dbReference>
<evidence type="ECO:0000313" key="5">
    <source>
        <dbReference type="Proteomes" id="UP000823928"/>
    </source>
</evidence>
<feature type="signal peptide" evidence="2">
    <location>
        <begin position="1"/>
        <end position="24"/>
    </location>
</feature>
<dbReference type="Pfam" id="PF01520">
    <property type="entry name" value="Amidase_3"/>
    <property type="match status" value="1"/>
</dbReference>
<dbReference type="PANTHER" id="PTHR30404:SF0">
    <property type="entry name" value="N-ACETYLMURAMOYL-L-ALANINE AMIDASE AMIC"/>
    <property type="match status" value="1"/>
</dbReference>
<dbReference type="PANTHER" id="PTHR30404">
    <property type="entry name" value="N-ACETYLMURAMOYL-L-ALANINE AMIDASE"/>
    <property type="match status" value="1"/>
</dbReference>
<comment type="caution">
    <text evidence="4">The sequence shown here is derived from an EMBL/GenBank/DDBJ whole genome shotgun (WGS) entry which is preliminary data.</text>
</comment>
<organism evidence="4 5">
    <name type="scientific">Candidatus Scatousia excrementigallinarum</name>
    <dbReference type="NCBI Taxonomy" id="2840935"/>
    <lineage>
        <taxon>Bacteria</taxon>
        <taxon>Candidatus Scatousia</taxon>
    </lineage>
</organism>
<dbReference type="InterPro" id="IPR050695">
    <property type="entry name" value="N-acetylmuramoyl_amidase_3"/>
</dbReference>
<keyword evidence="1" id="KW-0378">Hydrolase</keyword>
<dbReference type="InterPro" id="IPR002508">
    <property type="entry name" value="MurNAc-LAA_cat"/>
</dbReference>
<feature type="chain" id="PRO_5038438796" evidence="2">
    <location>
        <begin position="25"/>
        <end position="615"/>
    </location>
</feature>
<evidence type="ECO:0000256" key="1">
    <source>
        <dbReference type="ARBA" id="ARBA00022801"/>
    </source>
</evidence>
<dbReference type="Proteomes" id="UP000823928">
    <property type="component" value="Unassembled WGS sequence"/>
</dbReference>
<name>A0A9D1JN44_9BACT</name>
<evidence type="ECO:0000259" key="3">
    <source>
        <dbReference type="SMART" id="SM00646"/>
    </source>
</evidence>
<feature type="domain" description="MurNAc-LAA" evidence="3">
    <location>
        <begin position="501"/>
        <end position="609"/>
    </location>
</feature>
<reference evidence="4" key="2">
    <citation type="journal article" date="2021" name="PeerJ">
        <title>Extensive microbial diversity within the chicken gut microbiome revealed by metagenomics and culture.</title>
        <authorList>
            <person name="Gilroy R."/>
            <person name="Ravi A."/>
            <person name="Getino M."/>
            <person name="Pursley I."/>
            <person name="Horton D.L."/>
            <person name="Alikhan N.F."/>
            <person name="Baker D."/>
            <person name="Gharbi K."/>
            <person name="Hall N."/>
            <person name="Watson M."/>
            <person name="Adriaenssens E.M."/>
            <person name="Foster-Nyarko E."/>
            <person name="Jarju S."/>
            <person name="Secka A."/>
            <person name="Antonio M."/>
            <person name="Oren A."/>
            <person name="Chaudhuri R.R."/>
            <person name="La Ragione R."/>
            <person name="Hildebrand F."/>
            <person name="Pallen M.J."/>
        </authorList>
    </citation>
    <scope>NUCLEOTIDE SEQUENCE</scope>
    <source>
        <strain evidence="4">6276</strain>
    </source>
</reference>
<dbReference type="Gene3D" id="2.60.40.3500">
    <property type="match status" value="2"/>
</dbReference>
<sequence>MKKLLLLLLFIIATFSTFCSRVFAEDIFKITSANFDTSNSIMVISAQDNTLEQIMPDVKIVTLENPKRAYFDINSAILTIPKQDWSFNSPGIKQVKISQFTTNPDIVRVVMYLDEDFSASDIKFMKIKNNIILKFKNPMCQNPYFQHTYRDEHASSSDFYEYMSIYTPVKKEITENNIVEQLQEAFNTTVQQVTAPEVEKMQLRLNTKYYIDRITTKPNAVLINGFGSLTVEKPMILTNPTRIVFDMSNTLVAQNLRNKDFKINETESVKIGQFSVNKARIVITTPDVEKYIPIYSNDNQSLLIANMNSVIPSTLYSTSADMLTYNLEELDNQTDAMTLSFSHPVVHGFDRTNNEIILYLYNVSKYNEQMFKNTYAKSLFSKAEISLMSGNGLKLTIPIDKDSLVNTYLGADGKALKISVKAPKKPVAPVTPVIKKPTGVKRVVIDAGHGGTDYGAIRNGINEKDITLDVSKRVEALLKKQGYQVTMTRTNDIYVSLADRVAISEKVAPDIFVSIHVNSSTRPEITGIETHYYHQESLNLAQTVHSSLASAIKSNNRGLFKSKFYVINHTTSPAILIEIGFISNDNERAQLVSDKRKQDTAKSIVEGINNYFKQH</sequence>
<dbReference type="AlphaFoldDB" id="A0A9D1JN44"/>
<accession>A0A9D1JN44</accession>
<dbReference type="InterPro" id="IPR021731">
    <property type="entry name" value="AMIN_dom"/>
</dbReference>
<proteinExistence type="predicted"/>